<protein>
    <submittedName>
        <fullName evidence="1">RCG44431</fullName>
    </submittedName>
</protein>
<accession>A6I4W9</accession>
<dbReference type="EMBL" id="CH473955">
    <property type="protein sequence ID" value="EDM10077.1"/>
    <property type="molecule type" value="Genomic_DNA"/>
</dbReference>
<evidence type="ECO:0000313" key="1">
    <source>
        <dbReference type="EMBL" id="EDM10077.1"/>
    </source>
</evidence>
<feature type="non-terminal residue" evidence="1">
    <location>
        <position position="43"/>
    </location>
</feature>
<organism evidence="1 2">
    <name type="scientific">Rattus norvegicus</name>
    <name type="common">Rat</name>
    <dbReference type="NCBI Taxonomy" id="10116"/>
    <lineage>
        <taxon>Eukaryota</taxon>
        <taxon>Metazoa</taxon>
        <taxon>Chordata</taxon>
        <taxon>Craniata</taxon>
        <taxon>Vertebrata</taxon>
        <taxon>Euteleostomi</taxon>
        <taxon>Mammalia</taxon>
        <taxon>Eutheria</taxon>
        <taxon>Euarchontoglires</taxon>
        <taxon>Glires</taxon>
        <taxon>Rodentia</taxon>
        <taxon>Myomorpha</taxon>
        <taxon>Muroidea</taxon>
        <taxon>Muridae</taxon>
        <taxon>Murinae</taxon>
        <taxon>Rattus</taxon>
    </lineage>
</organism>
<dbReference type="Proteomes" id="UP000234681">
    <property type="component" value="Chromosome 2"/>
</dbReference>
<dbReference type="AlphaFoldDB" id="A6I4W9"/>
<gene>
    <name evidence="1" type="ORF">rCG_44431</name>
</gene>
<reference evidence="2" key="1">
    <citation type="submission" date="2005-09" db="EMBL/GenBank/DDBJ databases">
        <authorList>
            <person name="Mural R.J."/>
            <person name="Li P.W."/>
            <person name="Adams M.D."/>
            <person name="Amanatides P.G."/>
            <person name="Baden-Tillson H."/>
            <person name="Barnstead M."/>
            <person name="Chin S.H."/>
            <person name="Dew I."/>
            <person name="Evans C.A."/>
            <person name="Ferriera S."/>
            <person name="Flanigan M."/>
            <person name="Fosler C."/>
            <person name="Glodek A."/>
            <person name="Gu Z."/>
            <person name="Holt R.A."/>
            <person name="Jennings D."/>
            <person name="Kraft C.L."/>
            <person name="Lu F."/>
            <person name="Nguyen T."/>
            <person name="Nusskern D.R."/>
            <person name="Pfannkoch C.M."/>
            <person name="Sitter C."/>
            <person name="Sutton G.G."/>
            <person name="Venter J.C."/>
            <person name="Wang Z."/>
            <person name="Woodage T."/>
            <person name="Zheng X.H."/>
            <person name="Zhong F."/>
        </authorList>
    </citation>
    <scope>NUCLEOTIDE SEQUENCE [LARGE SCALE GENOMIC DNA]</scope>
    <source>
        <strain>BN</strain>
        <strain evidence="2">Sprague-Dawley</strain>
    </source>
</reference>
<sequence length="43" mass="4706">MTHAAGGASGDRTVQQALLLTQLPPLLPPDHPQIQMRKLNIYL</sequence>
<evidence type="ECO:0000313" key="2">
    <source>
        <dbReference type="Proteomes" id="UP000234681"/>
    </source>
</evidence>
<name>A6I4W9_RAT</name>
<proteinExistence type="predicted"/>